<dbReference type="AlphaFoldDB" id="A0A8S1QI32"/>
<dbReference type="Proteomes" id="UP000688137">
    <property type="component" value="Unassembled WGS sequence"/>
</dbReference>
<keyword evidence="2" id="KW-1185">Reference proteome</keyword>
<dbReference type="EMBL" id="CAJJDM010000172">
    <property type="protein sequence ID" value="CAD8115688.1"/>
    <property type="molecule type" value="Genomic_DNA"/>
</dbReference>
<protein>
    <submittedName>
        <fullName evidence="1">Uncharacterized protein</fullName>
    </submittedName>
</protein>
<name>A0A8S1QI32_PARPR</name>
<evidence type="ECO:0000313" key="1">
    <source>
        <dbReference type="EMBL" id="CAD8115688.1"/>
    </source>
</evidence>
<reference evidence="1" key="1">
    <citation type="submission" date="2021-01" db="EMBL/GenBank/DDBJ databases">
        <authorList>
            <consortium name="Genoscope - CEA"/>
            <person name="William W."/>
        </authorList>
    </citation>
    <scope>NUCLEOTIDE SEQUENCE</scope>
</reference>
<accession>A0A8S1QI32</accession>
<gene>
    <name evidence="1" type="ORF">PPRIM_AZ9-3.1.T1650108</name>
</gene>
<comment type="caution">
    <text evidence="1">The sequence shown here is derived from an EMBL/GenBank/DDBJ whole genome shotgun (WGS) entry which is preliminary data.</text>
</comment>
<organism evidence="1 2">
    <name type="scientific">Paramecium primaurelia</name>
    <dbReference type="NCBI Taxonomy" id="5886"/>
    <lineage>
        <taxon>Eukaryota</taxon>
        <taxon>Sar</taxon>
        <taxon>Alveolata</taxon>
        <taxon>Ciliophora</taxon>
        <taxon>Intramacronucleata</taxon>
        <taxon>Oligohymenophorea</taxon>
        <taxon>Peniculida</taxon>
        <taxon>Parameciidae</taxon>
        <taxon>Paramecium</taxon>
    </lineage>
</organism>
<proteinExistence type="predicted"/>
<sequence length="52" mass="6026">MIKLTLLSFSQIKGANMRPKPLKMDYDKVLMMKYCKLCGLLTNEPSKCQIEM</sequence>
<evidence type="ECO:0000313" key="2">
    <source>
        <dbReference type="Proteomes" id="UP000688137"/>
    </source>
</evidence>